<sequence length="166" mass="17724">MREMEPPNLRNWMNGFSASEFPGPEGAPDPSPASINAATLVPAGEITPAAPAKAGFSLPFNLSNVTGISNLSDLKAMVDRLGGIEGILSTMGKVQKFMSTMQQVAPMIKLFMSKSGKAAAATKDSGSPRRRRRRSSGSRNRRTRRSRTSSGSRTKLSSPAKVKKTT</sequence>
<feature type="region of interest" description="Disordered" evidence="1">
    <location>
        <begin position="116"/>
        <end position="166"/>
    </location>
</feature>
<dbReference type="EMBL" id="JBHSMI010000028">
    <property type="protein sequence ID" value="MFC5404638.1"/>
    <property type="molecule type" value="Genomic_DNA"/>
</dbReference>
<accession>A0ABW0HUN9</accession>
<feature type="compositionally biased region" description="Basic residues" evidence="1">
    <location>
        <begin position="128"/>
        <end position="147"/>
    </location>
</feature>
<keyword evidence="3" id="KW-1185">Reference proteome</keyword>
<dbReference type="RefSeq" id="WP_378135108.1">
    <property type="nucleotide sequence ID" value="NZ_JBHSMI010000028.1"/>
</dbReference>
<feature type="region of interest" description="Disordered" evidence="1">
    <location>
        <begin position="1"/>
        <end position="32"/>
    </location>
</feature>
<evidence type="ECO:0000256" key="1">
    <source>
        <dbReference type="SAM" id="MobiDB-lite"/>
    </source>
</evidence>
<gene>
    <name evidence="2" type="ORF">ACFPOF_18025</name>
</gene>
<evidence type="ECO:0000313" key="2">
    <source>
        <dbReference type="EMBL" id="MFC5404638.1"/>
    </source>
</evidence>
<reference evidence="3" key="1">
    <citation type="journal article" date="2019" name="Int. J. Syst. Evol. Microbiol.">
        <title>The Global Catalogue of Microorganisms (GCM) 10K type strain sequencing project: providing services to taxonomists for standard genome sequencing and annotation.</title>
        <authorList>
            <consortium name="The Broad Institute Genomics Platform"/>
            <consortium name="The Broad Institute Genome Sequencing Center for Infectious Disease"/>
            <person name="Wu L."/>
            <person name="Ma J."/>
        </authorList>
    </citation>
    <scope>NUCLEOTIDE SEQUENCE [LARGE SCALE GENOMIC DNA]</scope>
    <source>
        <strain evidence="3">CGMCC 1.18575</strain>
    </source>
</reference>
<name>A0ABW0HUN9_9BACL</name>
<feature type="compositionally biased region" description="Low complexity" evidence="1">
    <location>
        <begin position="148"/>
        <end position="158"/>
    </location>
</feature>
<dbReference type="Proteomes" id="UP001596113">
    <property type="component" value="Unassembled WGS sequence"/>
</dbReference>
<evidence type="ECO:0008006" key="4">
    <source>
        <dbReference type="Google" id="ProtNLM"/>
    </source>
</evidence>
<evidence type="ECO:0000313" key="3">
    <source>
        <dbReference type="Proteomes" id="UP001596113"/>
    </source>
</evidence>
<protein>
    <recommendedName>
        <fullName evidence="4">Tyrosine protein kinase</fullName>
    </recommendedName>
</protein>
<comment type="caution">
    <text evidence="2">The sequence shown here is derived from an EMBL/GenBank/DDBJ whole genome shotgun (WGS) entry which is preliminary data.</text>
</comment>
<proteinExistence type="predicted"/>
<organism evidence="2 3">
    <name type="scientific">Cohnella soli</name>
    <dbReference type="NCBI Taxonomy" id="425005"/>
    <lineage>
        <taxon>Bacteria</taxon>
        <taxon>Bacillati</taxon>
        <taxon>Bacillota</taxon>
        <taxon>Bacilli</taxon>
        <taxon>Bacillales</taxon>
        <taxon>Paenibacillaceae</taxon>
        <taxon>Cohnella</taxon>
    </lineage>
</organism>